<dbReference type="Pfam" id="PF07833">
    <property type="entry name" value="Cu_amine_oxidN1"/>
    <property type="match status" value="1"/>
</dbReference>
<feature type="signal peptide" evidence="1">
    <location>
        <begin position="1"/>
        <end position="24"/>
    </location>
</feature>
<feature type="chain" id="PRO_5045568547" evidence="1">
    <location>
        <begin position="25"/>
        <end position="383"/>
    </location>
</feature>
<keyword evidence="1" id="KW-0732">Signal</keyword>
<dbReference type="EMBL" id="JAYERP010000001">
    <property type="protein sequence ID" value="MEA3570634.1"/>
    <property type="molecule type" value="Genomic_DNA"/>
</dbReference>
<reference evidence="3 4" key="1">
    <citation type="submission" date="2023-12" db="EMBL/GenBank/DDBJ databases">
        <title>Whole genome sequencing of Paenibacillus phoenicis isolated from the Phoenix Mars Lander spacecraft assembly facility.</title>
        <authorList>
            <person name="Garcia A."/>
            <person name="Venkateswaran K."/>
        </authorList>
    </citation>
    <scope>NUCLEOTIDE SEQUENCE [LARGE SCALE GENOMIC DNA]</scope>
    <source>
        <strain evidence="3 4">3PO2SA</strain>
    </source>
</reference>
<proteinExistence type="predicted"/>
<protein>
    <submittedName>
        <fullName evidence="3">Copper amine oxidase N-terminal domain-containing protein</fullName>
    </submittedName>
</protein>
<dbReference type="RefSeq" id="WP_323077377.1">
    <property type="nucleotide sequence ID" value="NZ_CBCSKM010000010.1"/>
</dbReference>
<keyword evidence="4" id="KW-1185">Reference proteome</keyword>
<comment type="caution">
    <text evidence="3">The sequence shown here is derived from an EMBL/GenBank/DDBJ whole genome shotgun (WGS) entry which is preliminary data.</text>
</comment>
<feature type="domain" description="Copper amine oxidase-like N-terminal" evidence="2">
    <location>
        <begin position="36"/>
        <end position="144"/>
    </location>
</feature>
<name>A0ABU5PLR1_9BACL</name>
<accession>A0ABU5PLR1</accession>
<dbReference type="Proteomes" id="UP001292216">
    <property type="component" value="Unassembled WGS sequence"/>
</dbReference>
<evidence type="ECO:0000313" key="4">
    <source>
        <dbReference type="Proteomes" id="UP001292216"/>
    </source>
</evidence>
<evidence type="ECO:0000256" key="1">
    <source>
        <dbReference type="SAM" id="SignalP"/>
    </source>
</evidence>
<evidence type="ECO:0000313" key="3">
    <source>
        <dbReference type="EMBL" id="MEA3570634.1"/>
    </source>
</evidence>
<dbReference type="InterPro" id="IPR036582">
    <property type="entry name" value="Mao_N_sf"/>
</dbReference>
<dbReference type="SUPFAM" id="SSF55383">
    <property type="entry name" value="Copper amine oxidase, domain N"/>
    <property type="match status" value="1"/>
</dbReference>
<gene>
    <name evidence="3" type="ORF">U9M73_11555</name>
</gene>
<dbReference type="Gene3D" id="3.30.457.10">
    <property type="entry name" value="Copper amine oxidase-like, N-terminal domain"/>
    <property type="match status" value="1"/>
</dbReference>
<evidence type="ECO:0000259" key="2">
    <source>
        <dbReference type="Pfam" id="PF07833"/>
    </source>
</evidence>
<organism evidence="3 4">
    <name type="scientific">Paenibacillus phoenicis</name>
    <dbReference type="NCBI Taxonomy" id="554117"/>
    <lineage>
        <taxon>Bacteria</taxon>
        <taxon>Bacillati</taxon>
        <taxon>Bacillota</taxon>
        <taxon>Bacilli</taxon>
        <taxon>Bacillales</taxon>
        <taxon>Paenibacillaceae</taxon>
        <taxon>Paenibacillus</taxon>
    </lineage>
</organism>
<sequence>MKKWVSMSLAFITLFGLAAGNSSAAIKTPTFVSVVMDGEKIWFPDAQAFSDENNRTLVPVRFVAEKMKAKVGWEPQTKTVPIEQGDQRIRLTIGENKATVNGEDVTFDTKAIMSGGRTFVPLRFVSEVLGVEVNWDGATSTVVISTKEKEAGAKYDEWGRLIRTTNLPKNSQDYPYILADVPNEMYEMKYPFSNPDPEERSVSADMYANWPEFKKENIDIWMGRLKTFGALWLNVDYRTIDDTWAEKLAAVQSDGNTGKLKAAKEYVDWVKKNQIVLEGYLDPEPSIIYQDGFGGYHVRSKFRVKFNQFKQHKTLIYDTWFPGEMRLENDTWVSNDIPFKKGVWYEGYSDIALVTNVGGNWGKALKVSANASLFFNHIIREAE</sequence>
<dbReference type="InterPro" id="IPR012854">
    <property type="entry name" value="Cu_amine_oxidase-like_N"/>
</dbReference>